<name>A0AAW7JDI3_9LACT</name>
<proteinExistence type="predicted"/>
<dbReference type="EMBL" id="JAUCAE010000057">
    <property type="protein sequence ID" value="MDM7547995.1"/>
    <property type="molecule type" value="Genomic_DNA"/>
</dbReference>
<evidence type="ECO:0000313" key="2">
    <source>
        <dbReference type="Proteomes" id="UP001240905"/>
    </source>
</evidence>
<dbReference type="RefSeq" id="WP_230494261.1">
    <property type="nucleotide sequence ID" value="NZ_CP070382.1"/>
</dbReference>
<protein>
    <submittedName>
        <fullName evidence="1">Uncharacterized protein</fullName>
    </submittedName>
</protein>
<dbReference type="AlphaFoldDB" id="A0AAW7JDI3"/>
<sequence length="31" mass="3565">MVENTWRQEGIMTGNSHGEILVTMERQVFNG</sequence>
<reference evidence="1" key="1">
    <citation type="submission" date="2023-06" db="EMBL/GenBank/DDBJ databases">
        <title>Draft Genome Sequences of lactic acid bacteria strains isolated from fermented milk products.</title>
        <authorList>
            <person name="Elcheninov A.G."/>
            <person name="Klyukina A."/>
            <person name="Zayulina K.S."/>
            <person name="Gavirova L.A."/>
            <person name="Shcherbakova P.A."/>
            <person name="Shestakov A.I."/>
            <person name="Kublanov I.V."/>
            <person name="Kochetkova T.V."/>
        </authorList>
    </citation>
    <scope>NUCLEOTIDE SEQUENCE</scope>
    <source>
        <strain evidence="1">TOM.142</strain>
    </source>
</reference>
<accession>A0AAW7JDI3</accession>
<evidence type="ECO:0000313" key="1">
    <source>
        <dbReference type="EMBL" id="MDM7547995.1"/>
    </source>
</evidence>
<dbReference type="Proteomes" id="UP001240905">
    <property type="component" value="Unassembled WGS sequence"/>
</dbReference>
<gene>
    <name evidence="1" type="ORF">QUD52_13480</name>
</gene>
<comment type="caution">
    <text evidence="1">The sequence shown here is derived from an EMBL/GenBank/DDBJ whole genome shotgun (WGS) entry which is preliminary data.</text>
</comment>
<organism evidence="1 2">
    <name type="scientific">Lactococcus lactis</name>
    <dbReference type="NCBI Taxonomy" id="1358"/>
    <lineage>
        <taxon>Bacteria</taxon>
        <taxon>Bacillati</taxon>
        <taxon>Bacillota</taxon>
        <taxon>Bacilli</taxon>
        <taxon>Lactobacillales</taxon>
        <taxon>Streptococcaceae</taxon>
        <taxon>Lactococcus</taxon>
    </lineage>
</organism>